<feature type="chain" id="PRO_5047267398" evidence="1">
    <location>
        <begin position="26"/>
        <end position="157"/>
    </location>
</feature>
<organism evidence="2 3">
    <name type="scientific">Paracoccus broussonetiae subsp. drimophilus</name>
    <dbReference type="NCBI Taxonomy" id="3373869"/>
    <lineage>
        <taxon>Bacteria</taxon>
        <taxon>Pseudomonadati</taxon>
        <taxon>Pseudomonadota</taxon>
        <taxon>Alphaproteobacteria</taxon>
        <taxon>Rhodobacterales</taxon>
        <taxon>Paracoccaceae</taxon>
        <taxon>Paracoccus</taxon>
        <taxon>Paracoccus broussonetiae</taxon>
    </lineage>
</organism>
<dbReference type="RefSeq" id="WP_395132947.1">
    <property type="nucleotide sequence ID" value="NZ_JBIMPR010000004.1"/>
</dbReference>
<proteinExistence type="predicted"/>
<keyword evidence="3" id="KW-1185">Reference proteome</keyword>
<keyword evidence="1" id="KW-0732">Signal</keyword>
<dbReference type="InterPro" id="IPR036501">
    <property type="entry name" value="Inhibitor_vert_lysozyme_sf"/>
</dbReference>
<evidence type="ECO:0000313" key="3">
    <source>
        <dbReference type="Proteomes" id="UP001609376"/>
    </source>
</evidence>
<comment type="caution">
    <text evidence="2">The sequence shown here is derived from an EMBL/GenBank/DDBJ whole genome shotgun (WGS) entry which is preliminary data.</text>
</comment>
<evidence type="ECO:0000256" key="1">
    <source>
        <dbReference type="SAM" id="SignalP"/>
    </source>
</evidence>
<sequence length="157" mass="16614">MALIDKAMGMMVAGAILLAAPLAYAKEPPTLDDLDQNAALSKAFKGMAGKAPMPDWVQQGIVVTPTQTARFDGKSWLVMSGCKQHDCASQQIAVIYSPETGAMHGVLSETAEDEPVQTLRWLNIGGGAESIDGRTILFAALTGSLANHTESFDYGTE</sequence>
<gene>
    <name evidence="2" type="ORF">ACHFJ0_07315</name>
</gene>
<feature type="signal peptide" evidence="1">
    <location>
        <begin position="1"/>
        <end position="25"/>
    </location>
</feature>
<dbReference type="Pfam" id="PF08816">
    <property type="entry name" value="Ivy"/>
    <property type="match status" value="1"/>
</dbReference>
<dbReference type="Gene3D" id="3.40.1420.10">
    <property type="entry name" value="Inhibitor of vertebrate lysozyme"/>
    <property type="match status" value="1"/>
</dbReference>
<dbReference type="SUPFAM" id="SSF89872">
    <property type="entry name" value="Inhibitor of vertebrate lysozyme, Ivy"/>
    <property type="match status" value="1"/>
</dbReference>
<reference evidence="2 3" key="1">
    <citation type="submission" date="2024-10" db="EMBL/GenBank/DDBJ databases">
        <title>Paracoccus drimophilus sp. nov., a novel bacterium from corn roots in Hunan.</title>
        <authorList>
            <person name="Li X."/>
        </authorList>
    </citation>
    <scope>NUCLEOTIDE SEQUENCE [LARGE SCALE GENOMIC DNA]</scope>
    <source>
        <strain evidence="2 3">NGMCC 1.201697</strain>
    </source>
</reference>
<dbReference type="EMBL" id="JBIMPR010000004">
    <property type="protein sequence ID" value="MFH5774045.1"/>
    <property type="molecule type" value="Genomic_DNA"/>
</dbReference>
<accession>A0ABW7LIL1</accession>
<dbReference type="Proteomes" id="UP001609376">
    <property type="component" value="Unassembled WGS sequence"/>
</dbReference>
<protein>
    <submittedName>
        <fullName evidence="2">Ivy family c-type lysozyme inhibitor</fullName>
    </submittedName>
</protein>
<evidence type="ECO:0000313" key="2">
    <source>
        <dbReference type="EMBL" id="MFH5774045.1"/>
    </source>
</evidence>
<name>A0ABW7LIL1_9RHOB</name>